<dbReference type="AlphaFoldDB" id="A0A2V5I0T5"/>
<organism evidence="2 3">
    <name type="scientific">Aspergillus violaceofuscus (strain CBS 115571)</name>
    <dbReference type="NCBI Taxonomy" id="1450538"/>
    <lineage>
        <taxon>Eukaryota</taxon>
        <taxon>Fungi</taxon>
        <taxon>Dikarya</taxon>
        <taxon>Ascomycota</taxon>
        <taxon>Pezizomycotina</taxon>
        <taxon>Eurotiomycetes</taxon>
        <taxon>Eurotiomycetidae</taxon>
        <taxon>Eurotiales</taxon>
        <taxon>Aspergillaceae</taxon>
        <taxon>Aspergillus</taxon>
    </lineage>
</organism>
<keyword evidence="1" id="KW-0472">Membrane</keyword>
<feature type="transmembrane region" description="Helical" evidence="1">
    <location>
        <begin position="53"/>
        <end position="69"/>
    </location>
</feature>
<evidence type="ECO:0000313" key="3">
    <source>
        <dbReference type="Proteomes" id="UP000249829"/>
    </source>
</evidence>
<dbReference type="EMBL" id="KZ825112">
    <property type="protein sequence ID" value="PYI22170.1"/>
    <property type="molecule type" value="Genomic_DNA"/>
</dbReference>
<evidence type="ECO:0000313" key="2">
    <source>
        <dbReference type="EMBL" id="PYI22170.1"/>
    </source>
</evidence>
<gene>
    <name evidence="2" type="ORF">BO99DRAFT_32315</name>
</gene>
<keyword evidence="3" id="KW-1185">Reference proteome</keyword>
<reference evidence="2 3" key="1">
    <citation type="submission" date="2018-02" db="EMBL/GenBank/DDBJ databases">
        <title>The genomes of Aspergillus section Nigri reveals drivers in fungal speciation.</title>
        <authorList>
            <consortium name="DOE Joint Genome Institute"/>
            <person name="Vesth T.C."/>
            <person name="Nybo J."/>
            <person name="Theobald S."/>
            <person name="Brandl J."/>
            <person name="Frisvad J.C."/>
            <person name="Nielsen K.F."/>
            <person name="Lyhne E.K."/>
            <person name="Kogle M.E."/>
            <person name="Kuo A."/>
            <person name="Riley R."/>
            <person name="Clum A."/>
            <person name="Nolan M."/>
            <person name="Lipzen A."/>
            <person name="Salamov A."/>
            <person name="Henrissat B."/>
            <person name="Wiebenga A."/>
            <person name="De vries R.P."/>
            <person name="Grigoriev I.V."/>
            <person name="Mortensen U.H."/>
            <person name="Andersen M.R."/>
            <person name="Baker S.E."/>
        </authorList>
    </citation>
    <scope>NUCLEOTIDE SEQUENCE [LARGE SCALE GENOMIC DNA]</scope>
    <source>
        <strain evidence="2 3">CBS 115571</strain>
    </source>
</reference>
<dbReference type="Proteomes" id="UP000249829">
    <property type="component" value="Unassembled WGS sequence"/>
</dbReference>
<name>A0A2V5I0T5_ASPV1</name>
<feature type="transmembrane region" description="Helical" evidence="1">
    <location>
        <begin position="12"/>
        <end position="33"/>
    </location>
</feature>
<keyword evidence="1" id="KW-1133">Transmembrane helix</keyword>
<sequence>MIVPASADRLRSWIPSSLHLLGFLLPLSVPFMIRLRHQSSSSSSSSSPSSSSLLLSQVFPILYFIYFPTQDP</sequence>
<accession>A0A2V5I0T5</accession>
<protein>
    <submittedName>
        <fullName evidence="2">Uncharacterized protein</fullName>
    </submittedName>
</protein>
<evidence type="ECO:0000256" key="1">
    <source>
        <dbReference type="SAM" id="Phobius"/>
    </source>
</evidence>
<keyword evidence="1" id="KW-0812">Transmembrane</keyword>
<proteinExistence type="predicted"/>